<dbReference type="InterPro" id="IPR027417">
    <property type="entry name" value="P-loop_NTPase"/>
</dbReference>
<dbReference type="RefSeq" id="WP_073326326.1">
    <property type="nucleotide sequence ID" value="NZ_FQYO01000001.1"/>
</dbReference>
<dbReference type="PANTHER" id="PTHR12788">
    <property type="entry name" value="PROTEIN-TYROSINE SULFOTRANSFERASE 2"/>
    <property type="match status" value="1"/>
</dbReference>
<dbReference type="STRING" id="1447782.SAMN05444417_0621"/>
<evidence type="ECO:0000313" key="3">
    <source>
        <dbReference type="Proteomes" id="UP000184292"/>
    </source>
</evidence>
<proteinExistence type="predicted"/>
<sequence>MTPSSSRADRPEPRPRWVFVGGLHRSGTSLLTRLISAHPAVSGIEGAPVPENEGVFLQGAIPHTALSGIPGAFARDADQHLVEGSRHDTLETALRLERDWAPWFAPGAAWRIEKSPVNLLRTRLYQQLFPGAHFILITRHPGPSVAAVAKWSDEGPARLAEHWDIAHRLVLGDLPYLHACLILRYEDLVADTAGQLTAALAFLGLSTDGIAPPEAVRDGNADYPAEGDAPVSEVAARFGYGPRSGPQVGLPKDLRCRHPLREVREAVAAVDVLRR</sequence>
<dbReference type="SUPFAM" id="SSF52540">
    <property type="entry name" value="P-loop containing nucleoside triphosphate hydrolases"/>
    <property type="match status" value="1"/>
</dbReference>
<protein>
    <submittedName>
        <fullName evidence="2">Sulfotransferase family protein</fullName>
    </submittedName>
</protein>
<dbReference type="InterPro" id="IPR026634">
    <property type="entry name" value="TPST-like"/>
</dbReference>
<organism evidence="2 3">
    <name type="scientific">Wenxinia saemankumensis</name>
    <dbReference type="NCBI Taxonomy" id="1447782"/>
    <lineage>
        <taxon>Bacteria</taxon>
        <taxon>Pseudomonadati</taxon>
        <taxon>Pseudomonadota</taxon>
        <taxon>Alphaproteobacteria</taxon>
        <taxon>Rhodobacterales</taxon>
        <taxon>Roseobacteraceae</taxon>
        <taxon>Wenxinia</taxon>
    </lineage>
</organism>
<gene>
    <name evidence="2" type="ORF">SAMN05444417_0621</name>
</gene>
<accession>A0A1M6ATX5</accession>
<dbReference type="Pfam" id="PF13469">
    <property type="entry name" value="Sulfotransfer_3"/>
    <property type="match status" value="1"/>
</dbReference>
<name>A0A1M6ATX5_9RHOB</name>
<evidence type="ECO:0000256" key="1">
    <source>
        <dbReference type="ARBA" id="ARBA00022679"/>
    </source>
</evidence>
<reference evidence="2 3" key="1">
    <citation type="submission" date="2016-11" db="EMBL/GenBank/DDBJ databases">
        <authorList>
            <person name="Jaros S."/>
            <person name="Januszkiewicz K."/>
            <person name="Wedrychowicz H."/>
        </authorList>
    </citation>
    <scope>NUCLEOTIDE SEQUENCE [LARGE SCALE GENOMIC DNA]</scope>
    <source>
        <strain evidence="2 3">DSM 100565</strain>
    </source>
</reference>
<dbReference type="OrthoDB" id="9777890at2"/>
<dbReference type="Proteomes" id="UP000184292">
    <property type="component" value="Unassembled WGS sequence"/>
</dbReference>
<dbReference type="PANTHER" id="PTHR12788:SF10">
    <property type="entry name" value="PROTEIN-TYROSINE SULFOTRANSFERASE"/>
    <property type="match status" value="1"/>
</dbReference>
<dbReference type="EMBL" id="FQYO01000001">
    <property type="protein sequence ID" value="SHI39912.1"/>
    <property type="molecule type" value="Genomic_DNA"/>
</dbReference>
<keyword evidence="1 2" id="KW-0808">Transferase</keyword>
<dbReference type="GO" id="GO:0008476">
    <property type="term" value="F:protein-tyrosine sulfotransferase activity"/>
    <property type="evidence" value="ECO:0007669"/>
    <property type="project" value="InterPro"/>
</dbReference>
<dbReference type="AlphaFoldDB" id="A0A1M6ATX5"/>
<dbReference type="Gene3D" id="3.40.50.300">
    <property type="entry name" value="P-loop containing nucleotide triphosphate hydrolases"/>
    <property type="match status" value="1"/>
</dbReference>
<evidence type="ECO:0000313" key="2">
    <source>
        <dbReference type="EMBL" id="SHI39912.1"/>
    </source>
</evidence>
<keyword evidence="3" id="KW-1185">Reference proteome</keyword>